<feature type="compositionally biased region" description="Basic and acidic residues" evidence="5">
    <location>
        <begin position="1246"/>
        <end position="1259"/>
    </location>
</feature>
<dbReference type="GO" id="GO:0034599">
    <property type="term" value="P:cellular response to oxidative stress"/>
    <property type="evidence" value="ECO:0007669"/>
    <property type="project" value="EnsemblFungi"/>
</dbReference>
<dbReference type="eggNOG" id="KOG3572">
    <property type="taxonomic scope" value="Eukaryota"/>
</dbReference>
<evidence type="ECO:0000256" key="5">
    <source>
        <dbReference type="SAM" id="MobiDB-lite"/>
    </source>
</evidence>
<comment type="similarity">
    <text evidence="2">Belongs to the IML1 family.</text>
</comment>
<dbReference type="Gene3D" id="1.10.10.10">
    <property type="entry name" value="Winged helix-like DNA-binding domain superfamily/Winged helix DNA-binding domain"/>
    <property type="match status" value="1"/>
</dbReference>
<dbReference type="GO" id="GO:0035556">
    <property type="term" value="P:intracellular signal transduction"/>
    <property type="evidence" value="ECO:0007669"/>
    <property type="project" value="InterPro"/>
</dbReference>
<name>G0VL20_NAUCA</name>
<dbReference type="InterPro" id="IPR048255">
    <property type="entry name" value="IML1_N"/>
</dbReference>
<dbReference type="GO" id="GO:0051058">
    <property type="term" value="P:negative regulation of small GTPase mediated signal transduction"/>
    <property type="evidence" value="ECO:0007669"/>
    <property type="project" value="EnsemblFungi"/>
</dbReference>
<dbReference type="InterPro" id="IPR045838">
    <property type="entry name" value="DEPDC5_CTD"/>
</dbReference>
<feature type="region of interest" description="Disordered" evidence="5">
    <location>
        <begin position="688"/>
        <end position="723"/>
    </location>
</feature>
<dbReference type="PANTHER" id="PTHR13179">
    <property type="entry name" value="DEP DOMAIN CONTAINING PROTEIN 5"/>
    <property type="match status" value="1"/>
</dbReference>
<dbReference type="CDD" id="cd04449">
    <property type="entry name" value="DEP_DEPDC5-like"/>
    <property type="match status" value="1"/>
</dbReference>
<dbReference type="GO" id="GO:0005774">
    <property type="term" value="C:vacuolar membrane"/>
    <property type="evidence" value="ECO:0007669"/>
    <property type="project" value="UniProtKB-SubCell"/>
</dbReference>
<accession>G0VL20</accession>
<evidence type="ECO:0000256" key="1">
    <source>
        <dbReference type="ARBA" id="ARBA00004148"/>
    </source>
</evidence>
<dbReference type="Proteomes" id="UP000001640">
    <property type="component" value="Chromosome 10"/>
</dbReference>
<dbReference type="SUPFAM" id="SSF46785">
    <property type="entry name" value="Winged helix' DNA-binding domain"/>
    <property type="match status" value="1"/>
</dbReference>
<organism evidence="7 8">
    <name type="scientific">Naumovozyma castellii</name>
    <name type="common">Yeast</name>
    <name type="synonym">Saccharomyces castellii</name>
    <dbReference type="NCBI Taxonomy" id="27288"/>
    <lineage>
        <taxon>Eukaryota</taxon>
        <taxon>Fungi</taxon>
        <taxon>Dikarya</taxon>
        <taxon>Ascomycota</taxon>
        <taxon>Saccharomycotina</taxon>
        <taxon>Saccharomycetes</taxon>
        <taxon>Saccharomycetales</taxon>
        <taxon>Saccharomycetaceae</taxon>
        <taxon>Naumovozyma</taxon>
    </lineage>
</organism>
<dbReference type="Pfam" id="PF19418">
    <property type="entry name" value="DEPDC5_CTD"/>
    <property type="match status" value="1"/>
</dbReference>
<keyword evidence="8" id="KW-1185">Reference proteome</keyword>
<evidence type="ECO:0000256" key="4">
    <source>
        <dbReference type="ARBA" id="ARBA00021881"/>
    </source>
</evidence>
<dbReference type="FunCoup" id="G0VL20">
    <property type="interactions" value="755"/>
</dbReference>
<dbReference type="OMA" id="SWMNATP"/>
<comment type="subcellular location">
    <subcellularLocation>
        <location evidence="1">Vacuole membrane</location>
        <topology evidence="1">Peripheral membrane protein</topology>
    </subcellularLocation>
</comment>
<dbReference type="GO" id="GO:0005096">
    <property type="term" value="F:GTPase activator activity"/>
    <property type="evidence" value="ECO:0007669"/>
    <property type="project" value="EnsemblFungi"/>
</dbReference>
<dbReference type="GO" id="GO:1904262">
    <property type="term" value="P:negative regulation of TORC1 signaling"/>
    <property type="evidence" value="ECO:0007669"/>
    <property type="project" value="EnsemblFungi"/>
</dbReference>
<feature type="compositionally biased region" description="Low complexity" evidence="5">
    <location>
        <begin position="711"/>
        <end position="720"/>
    </location>
</feature>
<dbReference type="OrthoDB" id="39497at2759"/>
<feature type="compositionally biased region" description="Low complexity" evidence="5">
    <location>
        <begin position="1260"/>
        <end position="1283"/>
    </location>
</feature>
<gene>
    <name evidence="7" type="primary">NCAS0J02300</name>
    <name evidence="7" type="ordered locus">NCAS_0J02300</name>
</gene>
<dbReference type="InterPro" id="IPR027244">
    <property type="entry name" value="IML1"/>
</dbReference>
<evidence type="ECO:0000313" key="8">
    <source>
        <dbReference type="Proteomes" id="UP000001640"/>
    </source>
</evidence>
<feature type="region of interest" description="Disordered" evidence="5">
    <location>
        <begin position="1235"/>
        <end position="1298"/>
    </location>
</feature>
<dbReference type="GO" id="GO:1990130">
    <property type="term" value="C:GATOR1 complex"/>
    <property type="evidence" value="ECO:0007669"/>
    <property type="project" value="EnsemblFungi"/>
</dbReference>
<dbReference type="RefSeq" id="XP_003678546.1">
    <property type="nucleotide sequence ID" value="XM_003678498.1"/>
</dbReference>
<reference key="2">
    <citation type="submission" date="2011-08" db="EMBL/GenBank/DDBJ databases">
        <title>Genome sequence of Naumovozyma castellii.</title>
        <authorList>
            <person name="Gordon J.L."/>
            <person name="Armisen D."/>
            <person name="Proux-Wera E."/>
            <person name="OhEigeartaigh S.S."/>
            <person name="Byrne K.P."/>
            <person name="Wolfe K.H."/>
        </authorList>
    </citation>
    <scope>NUCLEOTIDE SEQUENCE</scope>
    <source>
        <strain>Type strain:CBS 4309</strain>
    </source>
</reference>
<reference evidence="7 8" key="1">
    <citation type="journal article" date="2011" name="Proc. Natl. Acad. Sci. U.S.A.">
        <title>Evolutionary erosion of yeast sex chromosomes by mating-type switching accidents.</title>
        <authorList>
            <person name="Gordon J.L."/>
            <person name="Armisen D."/>
            <person name="Proux-Wera E."/>
            <person name="Oheigeartaigh S.S."/>
            <person name="Byrne K.P."/>
            <person name="Wolfe K.H."/>
        </authorList>
    </citation>
    <scope>NUCLEOTIDE SEQUENCE [LARGE SCALE GENOMIC DNA]</scope>
    <source>
        <strain evidence="8">ATCC 76901 / BCRC 22586 / CBS 4309 / NBRC 1992 / NRRL Y-12630</strain>
    </source>
</reference>
<dbReference type="KEGG" id="ncs:NCAS_0J02300"/>
<dbReference type="GO" id="GO:0010508">
    <property type="term" value="P:positive regulation of autophagy"/>
    <property type="evidence" value="ECO:0007669"/>
    <property type="project" value="EnsemblFungi"/>
</dbReference>
<dbReference type="Pfam" id="PF00610">
    <property type="entry name" value="DEP"/>
    <property type="match status" value="1"/>
</dbReference>
<dbReference type="InterPro" id="IPR036390">
    <property type="entry name" value="WH_DNA-bd_sf"/>
</dbReference>
<feature type="region of interest" description="Disordered" evidence="5">
    <location>
        <begin position="1"/>
        <end position="30"/>
    </location>
</feature>
<dbReference type="InterPro" id="IPR036388">
    <property type="entry name" value="WH-like_DNA-bd_sf"/>
</dbReference>
<dbReference type="InterPro" id="IPR000591">
    <property type="entry name" value="DEP_dom"/>
</dbReference>
<evidence type="ECO:0000259" key="6">
    <source>
        <dbReference type="PROSITE" id="PS50186"/>
    </source>
</evidence>
<evidence type="ECO:0000256" key="2">
    <source>
        <dbReference type="ARBA" id="ARBA00005643"/>
    </source>
</evidence>
<dbReference type="GO" id="GO:0006995">
    <property type="term" value="P:cellular response to nitrogen starvation"/>
    <property type="evidence" value="ECO:0007669"/>
    <property type="project" value="EnsemblFungi"/>
</dbReference>
<proteinExistence type="inferred from homology"/>
<evidence type="ECO:0000256" key="3">
    <source>
        <dbReference type="ARBA" id="ARBA00018529"/>
    </source>
</evidence>
<dbReference type="Pfam" id="PF12257">
    <property type="entry name" value="IML1"/>
    <property type="match status" value="1"/>
</dbReference>
<protein>
    <recommendedName>
        <fullName evidence="3">Vacuolar membrane-associated protein IML1</fullName>
    </recommendedName>
    <alternativeName>
        <fullName evidence="4">Vacuolar membrane-associated protein iml1</fullName>
    </alternativeName>
</protein>
<dbReference type="PROSITE" id="PS50186">
    <property type="entry name" value="DEP"/>
    <property type="match status" value="1"/>
</dbReference>
<dbReference type="HOGENOM" id="CLU_000935_1_1_1"/>
<evidence type="ECO:0000313" key="7">
    <source>
        <dbReference type="EMBL" id="CCC72209.1"/>
    </source>
</evidence>
<feature type="compositionally biased region" description="Polar residues" evidence="5">
    <location>
        <begin position="59"/>
        <end position="73"/>
    </location>
</feature>
<dbReference type="STRING" id="1064592.G0VL20"/>
<dbReference type="GO" id="GO:2000785">
    <property type="term" value="P:regulation of autophagosome assembly"/>
    <property type="evidence" value="ECO:0007669"/>
    <property type="project" value="EnsemblFungi"/>
</dbReference>
<feature type="region of interest" description="Disordered" evidence="5">
    <location>
        <begin position="59"/>
        <end position="90"/>
    </location>
</feature>
<dbReference type="SMART" id="SM00049">
    <property type="entry name" value="DEP"/>
    <property type="match status" value="1"/>
</dbReference>
<dbReference type="EMBL" id="HE576761">
    <property type="protein sequence ID" value="CCC72209.1"/>
    <property type="molecule type" value="Genomic_DNA"/>
</dbReference>
<dbReference type="PANTHER" id="PTHR13179:SF8">
    <property type="entry name" value="GATOR COMPLEX PROTEIN DEPDC5"/>
    <property type="match status" value="1"/>
</dbReference>
<feature type="domain" description="DEP" evidence="6">
    <location>
        <begin position="1157"/>
        <end position="1228"/>
    </location>
</feature>
<dbReference type="InParanoid" id="G0VL20"/>
<sequence>MFSSLRGKNQRPLSSSINSQASRATNTTHANTISLSSGNLIVGSTKKFKIESNTLSVGATRNSNQLSPSSISTGFRGKDGATTRINSKDATPIEDNKNKVLELVLIYHEPRRSDELILLNISELNGIRKGDLCELKTYSHRSTSSSPKNKKIYFIAKDFDSEIKMRCKGANISIQSGPLQNLLDLPLKSKVWVKSINSKKSKLRADLIEINIKDCLLNRGDMWGLSNQLINTCVFAGQKLSFLDSIRGTVKGIYRDGKKILSGYINEDTKIIFRSESAKLIFLIQITEEMWHFEESGEQLFQKMVNSFFPKIFKKWKDIDTHHNITIAFAISMDNSEVSFKQLKPGERLSNTTDYYRIVVDEVNIIHWVEIMETLRKEFMHLTKDLLNVKTEKGYTIIKGRFAPVIKSNFLELINFASTVLINPFRQLDLRHTTTHVMIVTPGSGLYDVDYDLLRLTGKKLLSLEMTMDLICLSKAPLHVVPLFRYLDYEGQLHNCIPNWFSIFFWNDIATKKEQWSPRCKIYDLQMMGLTENEISEEQEIVSLKCNRKINSIARFIDDYDDTVFEYNHIYEDNDLLGMPFTSKGVIPRVMKKTVHPKSTFVWKGAKFSNPVIEDVQRTQVLANIYTLSNTEDIVTSDQLGYGEGGLTPVLSRDKNTSLALDSLKGITRKNSVRDFTNKLFNKFLPTRERDNSVKSPPDPLKNDLMFEGKSSSSPPGSLPQKTAIENIPIIKKNLSMFEKDNQHVTSSPVNNSFHDSLTTIPSSKYSVSNDRKLQSMESSKSRVKMEAFKKDKNYFYVPNETWIEIRNPSIPVSSDMASELLPVRWKDVWPKDIEKRYSKWRSFTTPAELPVTISSFPSAEDFEKNFIFRNHSVTLSIDQELYNLTYKDLLKNMIYMRLVMGFQICTGEQIERIERLNDKDVDGSACNIYINEKNISQFKIYMMIDLEIHRIVCGENGTIEVQRYLIKDALNPFDQFPSYFPLVKTRYQNDFREAKIDPVRVTRKSLNWNQIDQTLAGYSDFGSDKSWTGFRSKFVVLPSDISPTAFSAISSGRNETLSPEEIRVEGLRRLIASITKFRWKTEKEKQAQRNRKDEIQPEVMFYTGSLFRFINDQQYSLEQSVLNFKDSIFVKGDKNFNKDIDLWKLATDMQHGPHCIKLVNRTWHWRRHKNCFVGSEMVNWLIQNFADIETRDDAIKYGQHLMDSGLFNHVLSKHSFLDGHYFYQFSPEYTISPPELSKNASDNVMHSEKVHTSEKKFPSDTSDLNNTTLSLVTSTNSHVSNNEESDAAESPQDKDKPNVILSNSVIINADPTGKSYKQETCTVHYDRVHNPEHCFHIRLEWLTTTPKLIDDMVGNWSRLCERYGLKLIEIPWEELCTIPSVNPFHSFVEIPLAIDPWTDPEFDDLVLLTKSKFYYHIHLLKSSGFLLDNRASKFLQDKDIEFNIAYSWGRPQFKYAQYIHSSGAYIAEIRENGDLFLAPNNVYISRVNPANIVGKIHASPKLTVDAQTIMLRFKDTCSNYEKLRIVFLEAKEKWHTDKVTDEY</sequence>
<dbReference type="GeneID" id="96905905"/>